<feature type="compositionally biased region" description="Pro residues" evidence="1">
    <location>
        <begin position="64"/>
        <end position="74"/>
    </location>
</feature>
<name>A0AAD4QVC1_9BILA</name>
<evidence type="ECO:0000313" key="3">
    <source>
        <dbReference type="Proteomes" id="UP001201812"/>
    </source>
</evidence>
<accession>A0AAD4QVC1</accession>
<dbReference type="AlphaFoldDB" id="A0AAD4QVC1"/>
<feature type="compositionally biased region" description="Basic and acidic residues" evidence="1">
    <location>
        <begin position="22"/>
        <end position="32"/>
    </location>
</feature>
<proteinExistence type="predicted"/>
<keyword evidence="3" id="KW-1185">Reference proteome</keyword>
<gene>
    <name evidence="2" type="ORF">DdX_21703</name>
</gene>
<evidence type="ECO:0000256" key="1">
    <source>
        <dbReference type="SAM" id="MobiDB-lite"/>
    </source>
</evidence>
<comment type="caution">
    <text evidence="2">The sequence shown here is derived from an EMBL/GenBank/DDBJ whole genome shotgun (WGS) entry which is preliminary data.</text>
</comment>
<reference evidence="2" key="1">
    <citation type="submission" date="2022-01" db="EMBL/GenBank/DDBJ databases">
        <title>Genome Sequence Resource for Two Populations of Ditylenchus destructor, the Migratory Endoparasitic Phytonematode.</title>
        <authorList>
            <person name="Zhang H."/>
            <person name="Lin R."/>
            <person name="Xie B."/>
        </authorList>
    </citation>
    <scope>NUCLEOTIDE SEQUENCE</scope>
    <source>
        <strain evidence="2">BazhouSP</strain>
    </source>
</reference>
<sequence>MDIAHILYGLPTLARESVSCRAPERGRERVDGVPRSPLPDPGVKQNRQARQGGPPSTGCRPYPGAAPPTRAPRRAPPLWPAAGFIRTVLPTGCSEPAETLLGQHLPVGPPGMQATMTVSSSRRSKLSSSLPDEPIRTSIKQLRVLCIHAGDQRGQLRPRDVVADAMVSRRRALAKTISAIVDLQKLSGMCKEGGTLRRQFPRAEVFARGAGSPACLQEFELLADPCLGGLHDLCCTREAAQLSDANEGMNGIEIQGAINHDKRLLLTYSS</sequence>
<dbReference type="Proteomes" id="UP001201812">
    <property type="component" value="Unassembled WGS sequence"/>
</dbReference>
<organism evidence="2 3">
    <name type="scientific">Ditylenchus destructor</name>
    <dbReference type="NCBI Taxonomy" id="166010"/>
    <lineage>
        <taxon>Eukaryota</taxon>
        <taxon>Metazoa</taxon>
        <taxon>Ecdysozoa</taxon>
        <taxon>Nematoda</taxon>
        <taxon>Chromadorea</taxon>
        <taxon>Rhabditida</taxon>
        <taxon>Tylenchina</taxon>
        <taxon>Tylenchomorpha</taxon>
        <taxon>Sphaerularioidea</taxon>
        <taxon>Anguinidae</taxon>
        <taxon>Anguininae</taxon>
        <taxon>Ditylenchus</taxon>
    </lineage>
</organism>
<protein>
    <submittedName>
        <fullName evidence="2">Uncharacterized protein</fullName>
    </submittedName>
</protein>
<dbReference type="EMBL" id="JAKKPZ010000879">
    <property type="protein sequence ID" value="KAI1691710.1"/>
    <property type="molecule type" value="Genomic_DNA"/>
</dbReference>
<feature type="region of interest" description="Disordered" evidence="1">
    <location>
        <begin position="19"/>
        <end position="74"/>
    </location>
</feature>
<evidence type="ECO:0000313" key="2">
    <source>
        <dbReference type="EMBL" id="KAI1691710.1"/>
    </source>
</evidence>